<comment type="similarity">
    <text evidence="1">Belongs to the peptidase M20A family.</text>
</comment>
<dbReference type="SUPFAM" id="SSF55031">
    <property type="entry name" value="Bacterial exopeptidase dimerisation domain"/>
    <property type="match status" value="1"/>
</dbReference>
<dbReference type="GO" id="GO:0005737">
    <property type="term" value="C:cytoplasm"/>
    <property type="evidence" value="ECO:0007669"/>
    <property type="project" value="TreeGrafter"/>
</dbReference>
<dbReference type="Gene3D" id="3.40.630.10">
    <property type="entry name" value="Zn peptidases"/>
    <property type="match status" value="1"/>
</dbReference>
<dbReference type="NCBIfam" id="TIGR01891">
    <property type="entry name" value="amidohydrolases"/>
    <property type="match status" value="1"/>
</dbReference>
<evidence type="ECO:0000313" key="4">
    <source>
        <dbReference type="Proteomes" id="UP000321558"/>
    </source>
</evidence>
<name>A0A511ZE27_9BACI</name>
<dbReference type="PIRSF" id="PIRSF037226">
    <property type="entry name" value="Amidohydrolase_ACY1L2_prd"/>
    <property type="match status" value="1"/>
</dbReference>
<dbReference type="Proteomes" id="UP000321558">
    <property type="component" value="Unassembled WGS sequence"/>
</dbReference>
<dbReference type="InterPro" id="IPR011650">
    <property type="entry name" value="Peptidase_M20_dimer"/>
</dbReference>
<dbReference type="SUPFAM" id="SSF53187">
    <property type="entry name" value="Zn-dependent exopeptidases"/>
    <property type="match status" value="1"/>
</dbReference>
<dbReference type="InterPro" id="IPR036264">
    <property type="entry name" value="Bact_exopeptidase_dim_dom"/>
</dbReference>
<dbReference type="OrthoDB" id="9781032at2"/>
<dbReference type="RefSeq" id="WP_147208172.1">
    <property type="nucleotide sequence ID" value="NZ_BJYM01000002.1"/>
</dbReference>
<dbReference type="EMBL" id="BJYM01000002">
    <property type="protein sequence ID" value="GEN85692.1"/>
    <property type="molecule type" value="Genomic_DNA"/>
</dbReference>
<evidence type="ECO:0000256" key="1">
    <source>
        <dbReference type="PIRNR" id="PIRNR037226"/>
    </source>
</evidence>
<dbReference type="InterPro" id="IPR017439">
    <property type="entry name" value="Amidohydrolase"/>
</dbReference>
<feature type="domain" description="Peptidase M20 dimerisation" evidence="2">
    <location>
        <begin position="170"/>
        <end position="258"/>
    </location>
</feature>
<keyword evidence="4" id="KW-1185">Reference proteome</keyword>
<dbReference type="Gene3D" id="3.30.70.360">
    <property type="match status" value="1"/>
</dbReference>
<sequence>MEKILKEKLADIQQRLWDISEKMYHNPELGDEEFASMELLTNLLREHQFQVETNIINRPTAFKAAYDSGKPGPAIAYLAEFDALPEIGHGCGHNLIGTMSTGAGIALSKVLDQTGGKVIVFGTPAEETNGAKVPMSKEGIFNDMDVAMILHPEGESRESGASLANDALEFKYTGKAAHAAASPEEGINALDSVIQLYNGINALREHLPDDVSIHGIITKGGEAANVVPDLAAAEFYIRAQSRQTLDEAKERVMQIAKGAALITGAEIEIIEQEGSYNNMVTNRTLSDIFTKNLKAATGEIVYPPQLLKASMDMGDVSRVVPAIHPSIGIGDASLVLHTKAFADQTVSPAGKQALVNGALALACTGYDILSDTVLLDEIEKEFEKVKK</sequence>
<evidence type="ECO:0000259" key="2">
    <source>
        <dbReference type="Pfam" id="PF07687"/>
    </source>
</evidence>
<keyword evidence="3" id="KW-0378">Hydrolase</keyword>
<dbReference type="InterPro" id="IPR002933">
    <property type="entry name" value="Peptidase_M20"/>
</dbReference>
<dbReference type="PANTHER" id="PTHR30575">
    <property type="entry name" value="PEPTIDASE M20"/>
    <property type="match status" value="1"/>
</dbReference>
<dbReference type="STRING" id="582851.GCA_900162665_02659"/>
<dbReference type="GO" id="GO:0071713">
    <property type="term" value="F:para-aminobenzoyl-glutamate hydrolase activity"/>
    <property type="evidence" value="ECO:0007669"/>
    <property type="project" value="TreeGrafter"/>
</dbReference>
<dbReference type="FunFam" id="3.30.70.360:FF:000004">
    <property type="entry name" value="Peptidase M20 domain-containing protein 2"/>
    <property type="match status" value="1"/>
</dbReference>
<proteinExistence type="inferred from homology"/>
<dbReference type="PANTHER" id="PTHR30575:SF0">
    <property type="entry name" value="XAA-ARG DIPEPTIDASE"/>
    <property type="match status" value="1"/>
</dbReference>
<protein>
    <recommendedName>
        <fullName evidence="1">Peptidase M20 domain-containing protein 2</fullName>
    </recommendedName>
</protein>
<organism evidence="3 4">
    <name type="scientific">Oceanobacillus sojae</name>
    <dbReference type="NCBI Taxonomy" id="582851"/>
    <lineage>
        <taxon>Bacteria</taxon>
        <taxon>Bacillati</taxon>
        <taxon>Bacillota</taxon>
        <taxon>Bacilli</taxon>
        <taxon>Bacillales</taxon>
        <taxon>Bacillaceae</taxon>
        <taxon>Oceanobacillus</taxon>
    </lineage>
</organism>
<dbReference type="CDD" id="cd03887">
    <property type="entry name" value="M20_Acy1L2"/>
    <property type="match status" value="1"/>
</dbReference>
<dbReference type="Pfam" id="PF01546">
    <property type="entry name" value="Peptidase_M20"/>
    <property type="match status" value="1"/>
</dbReference>
<dbReference type="InterPro" id="IPR052030">
    <property type="entry name" value="Peptidase_M20/M20A_hydrolases"/>
</dbReference>
<accession>A0A511ZE27</accession>
<evidence type="ECO:0000313" key="3">
    <source>
        <dbReference type="EMBL" id="GEN85692.1"/>
    </source>
</evidence>
<dbReference type="Pfam" id="PF07687">
    <property type="entry name" value="M20_dimer"/>
    <property type="match status" value="1"/>
</dbReference>
<dbReference type="GO" id="GO:0016805">
    <property type="term" value="F:dipeptidase activity"/>
    <property type="evidence" value="ECO:0007669"/>
    <property type="project" value="InterPro"/>
</dbReference>
<comment type="caution">
    <text evidence="3">The sequence shown here is derived from an EMBL/GenBank/DDBJ whole genome shotgun (WGS) entry which is preliminary data.</text>
</comment>
<reference evidence="3 4" key="1">
    <citation type="submission" date="2019-07" db="EMBL/GenBank/DDBJ databases">
        <title>Whole genome shotgun sequence of Oceanobacillus sojae NBRC 105379.</title>
        <authorList>
            <person name="Hosoyama A."/>
            <person name="Uohara A."/>
            <person name="Ohji S."/>
            <person name="Ichikawa N."/>
        </authorList>
    </citation>
    <scope>NUCLEOTIDE SEQUENCE [LARGE SCALE GENOMIC DNA]</scope>
    <source>
        <strain evidence="3 4">NBRC 105379</strain>
    </source>
</reference>
<dbReference type="AlphaFoldDB" id="A0A511ZE27"/>
<gene>
    <name evidence="3" type="ORF">OSO01_04310</name>
</gene>
<dbReference type="InterPro" id="IPR017144">
    <property type="entry name" value="Xaa-Arg_dipeptidase"/>
</dbReference>
<dbReference type="GO" id="GO:0046657">
    <property type="term" value="P:folic acid catabolic process"/>
    <property type="evidence" value="ECO:0007669"/>
    <property type="project" value="TreeGrafter"/>
</dbReference>